<evidence type="ECO:0000313" key="8">
    <source>
        <dbReference type="Proteomes" id="UP000284657"/>
    </source>
</evidence>
<sequence>MEGIELIKHKRDAFRGVMGKALDHEFLEARRVLLDSFVENICAIRPAVEFFKHHSDPHLKTFFQFDENCEDVLLEQPPKDAATQQNLTTPELVAMQILRLKTQQEWRQISLQQRQIVRQTLLKLLEATCISDGGLSPRLVNAGVAAQRQQKGAAVLAEILGAIPLQILVSERLWTKEEMLDMLNVFQAESEEVMKAVQMIISNMPEEQSNALRCLEGWIIGCVPAHETFGLNAAHLFSRGLMDVLFNIAVSDSEEQSQLAAGIITDSFVHTASAPLSETMLNAVLHAGRRLVDATPLFYSDVRSPTSGVDRELQTVTCRGLSRIACSLAMNHAPALFSPHGSYNSGEKTHFPLEFLELLLACSAHKDIDVVQPTLEIWFFFLEESSSQNEISLELFGDASQEQIVTVLSRLVNSLVDHCKYPQSFVDTQQVSSDDPEIEAIVTLRREIADTLLSLFSKWPGGPGKPKGDYVSCVMGMSQMLSASKDVAMIDALLFLLSYLVELFDVVSSDSESEEDQIPLDVPASVISGITR</sequence>
<dbReference type="EMBL" id="MBDO02000026">
    <property type="protein sequence ID" value="RLN67246.1"/>
    <property type="molecule type" value="Genomic_DNA"/>
</dbReference>
<dbReference type="GO" id="GO:0006606">
    <property type="term" value="P:protein import into nucleus"/>
    <property type="evidence" value="ECO:0007669"/>
    <property type="project" value="TreeGrafter"/>
</dbReference>
<evidence type="ECO:0000256" key="3">
    <source>
        <dbReference type="ARBA" id="ARBA00022448"/>
    </source>
</evidence>
<evidence type="ECO:0000256" key="1">
    <source>
        <dbReference type="ARBA" id="ARBA00004123"/>
    </source>
</evidence>
<evidence type="ECO:0000256" key="2">
    <source>
        <dbReference type="ARBA" id="ARBA00007991"/>
    </source>
</evidence>
<evidence type="ECO:0000313" key="5">
    <source>
        <dbReference type="EMBL" id="RLN48092.1"/>
    </source>
</evidence>
<dbReference type="InterPro" id="IPR051345">
    <property type="entry name" value="Importin_beta-like_NTR"/>
</dbReference>
<comment type="caution">
    <text evidence="6">The sequence shown here is derived from an EMBL/GenBank/DDBJ whole genome shotgun (WGS) entry which is preliminary data.</text>
</comment>
<dbReference type="Gene3D" id="1.25.10.10">
    <property type="entry name" value="Leucine-rich Repeat Variant"/>
    <property type="match status" value="1"/>
</dbReference>
<name>A0A3F2RZD2_9STRA</name>
<dbReference type="InterPro" id="IPR016024">
    <property type="entry name" value="ARM-type_fold"/>
</dbReference>
<dbReference type="PANTHER" id="PTHR12363">
    <property type="entry name" value="TRANSPORTIN 3 AND IMPORTIN 13"/>
    <property type="match status" value="1"/>
</dbReference>
<protein>
    <submittedName>
        <fullName evidence="6">Uncharacterized protein</fullName>
    </submittedName>
</protein>
<comment type="subcellular location">
    <subcellularLocation>
        <location evidence="1">Nucleus</location>
    </subcellularLocation>
</comment>
<dbReference type="GO" id="GO:0005737">
    <property type="term" value="C:cytoplasm"/>
    <property type="evidence" value="ECO:0007669"/>
    <property type="project" value="TreeGrafter"/>
</dbReference>
<evidence type="ECO:0000256" key="4">
    <source>
        <dbReference type="ARBA" id="ARBA00023242"/>
    </source>
</evidence>
<comment type="similarity">
    <text evidence="2">Belongs to the importin beta family.</text>
</comment>
<dbReference type="EMBL" id="MBAD02002356">
    <property type="protein sequence ID" value="RLN48092.1"/>
    <property type="molecule type" value="Genomic_DNA"/>
</dbReference>
<dbReference type="PANTHER" id="PTHR12363:SF33">
    <property type="entry name" value="IMPORTIN-13"/>
    <property type="match status" value="1"/>
</dbReference>
<dbReference type="Proteomes" id="UP000277300">
    <property type="component" value="Unassembled WGS sequence"/>
</dbReference>
<dbReference type="Proteomes" id="UP000284657">
    <property type="component" value="Unassembled WGS sequence"/>
</dbReference>
<organism evidence="6 7">
    <name type="scientific">Phytophthora kernoviae</name>
    <dbReference type="NCBI Taxonomy" id="325452"/>
    <lineage>
        <taxon>Eukaryota</taxon>
        <taxon>Sar</taxon>
        <taxon>Stramenopiles</taxon>
        <taxon>Oomycota</taxon>
        <taxon>Peronosporomycetes</taxon>
        <taxon>Peronosporales</taxon>
        <taxon>Peronosporaceae</taxon>
        <taxon>Phytophthora</taxon>
    </lineage>
</organism>
<gene>
    <name evidence="5" type="ORF">BBJ29_006293</name>
    <name evidence="6" type="ORF">BBP00_00001732</name>
</gene>
<dbReference type="OrthoDB" id="435593at2759"/>
<dbReference type="SUPFAM" id="SSF48371">
    <property type="entry name" value="ARM repeat"/>
    <property type="match status" value="1"/>
</dbReference>
<reference evidence="7 8" key="1">
    <citation type="submission" date="2018-07" db="EMBL/GenBank/DDBJ databases">
        <title>Genome sequencing of oomycete isolates from Chile give support for New Zealand origin for Phytophthora kernoviae and make available the first Nothophytophthora sp. genome.</title>
        <authorList>
            <person name="Studholme D.J."/>
            <person name="Sanfuentes E."/>
            <person name="Panda P."/>
            <person name="Hill R."/>
            <person name="Sambles C."/>
            <person name="Grant M."/>
            <person name="Williams N.M."/>
            <person name="Mcdougal R.L."/>
        </authorList>
    </citation>
    <scope>NUCLEOTIDE SEQUENCE [LARGE SCALE GENOMIC DNA]</scope>
    <source>
        <strain evidence="6">Chile6</strain>
        <strain evidence="5">Chile7</strain>
    </source>
</reference>
<keyword evidence="3" id="KW-0813">Transport</keyword>
<proteinExistence type="inferred from homology"/>
<evidence type="ECO:0000313" key="6">
    <source>
        <dbReference type="EMBL" id="RLN67246.1"/>
    </source>
</evidence>
<dbReference type="InterPro" id="IPR011989">
    <property type="entry name" value="ARM-like"/>
</dbReference>
<accession>A0A3F2RZD2</accession>
<keyword evidence="4" id="KW-0539">Nucleus</keyword>
<dbReference type="GO" id="GO:0005634">
    <property type="term" value="C:nucleus"/>
    <property type="evidence" value="ECO:0007669"/>
    <property type="project" value="UniProtKB-SubCell"/>
</dbReference>
<dbReference type="AlphaFoldDB" id="A0A3F2RZD2"/>
<evidence type="ECO:0000313" key="7">
    <source>
        <dbReference type="Proteomes" id="UP000277300"/>
    </source>
</evidence>